<feature type="region of interest" description="Disordered" evidence="1">
    <location>
        <begin position="426"/>
        <end position="451"/>
    </location>
</feature>
<evidence type="ECO:0000256" key="1">
    <source>
        <dbReference type="SAM" id="MobiDB-lite"/>
    </source>
</evidence>
<feature type="domain" description="Heterokaryon incompatibility" evidence="2">
    <location>
        <begin position="46"/>
        <end position="200"/>
    </location>
</feature>
<comment type="caution">
    <text evidence="3">The sequence shown here is derived from an EMBL/GenBank/DDBJ whole genome shotgun (WGS) entry which is preliminary data.</text>
</comment>
<accession>A0ABR1YPA7</accession>
<evidence type="ECO:0000313" key="3">
    <source>
        <dbReference type="EMBL" id="KAK8235126.1"/>
    </source>
</evidence>
<protein>
    <submittedName>
        <fullName evidence="3">Heterokaryon incompatibility protein-domain-containing protein</fullName>
    </submittedName>
</protein>
<evidence type="ECO:0000259" key="2">
    <source>
        <dbReference type="Pfam" id="PF06985"/>
    </source>
</evidence>
<gene>
    <name evidence="3" type="ORF">HDK90DRAFT_234836</name>
</gene>
<proteinExistence type="predicted"/>
<name>A0ABR1YPA7_9PEZI</name>
<dbReference type="InterPro" id="IPR010730">
    <property type="entry name" value="HET"/>
</dbReference>
<dbReference type="InterPro" id="IPR052895">
    <property type="entry name" value="HetReg/Transcr_Mod"/>
</dbReference>
<evidence type="ECO:0000313" key="4">
    <source>
        <dbReference type="Proteomes" id="UP001492380"/>
    </source>
</evidence>
<feature type="compositionally biased region" description="Low complexity" evidence="1">
    <location>
        <begin position="433"/>
        <end position="443"/>
    </location>
</feature>
<sequence>MSYEYQYAQLATNSTIRLIKLEEKVNNTITCTICHVDRNEQPDFVYDALSYVWGDAAPTRYIYLIDSEDSRMSFFPVHENLWRFLNWAMDSGFREFCSCSWIWTDRICLNQEDGEEIAQQIPMMGDIFRNAERVFAWLGVSQEELEYLIPSRHESLDASVVPLPEENPIESKETNLDVYQKRVALIRGNPYWRRIWVIQEIVSAKELLFLIGDTVFWEFQPVFRFLNPYFQTSRGPDMTYLWRMRCSQGKSELADLLMAITSSDYETGRPHDRVYGLLGLVSAHDDGTSPLEYIDVDYNKSPWDVILDAVLESRPYFNDYPLLVENLLMQQRNKHIQQPVLECFKSYLCSDRTSERHLELARLALQACEALQIFSSALGADEIYRLIRSILIDVENTIINGNFEPTIQDRAFALGLALALKSSDEQTSDCESGRSSRPMGSSSWRCNAHQSRVDPTRATNEHLRGEWSSTIEWSFDETPQFLVDACAEYSADEPRSCDGRAMTFEIPEAGLRLMFQSLVKEWFEYDLEIRLQFLQTDSTGLGGSKSASYGADGCHDETCSDGARPTRHHGSKMLKRVRERILGK</sequence>
<reference evidence="3 4" key="1">
    <citation type="submission" date="2024-04" db="EMBL/GenBank/DDBJ databases">
        <title>Phyllosticta paracitricarpa is synonymous to the EU quarantine fungus P. citricarpa based on phylogenomic analyses.</title>
        <authorList>
            <consortium name="Lawrence Berkeley National Laboratory"/>
            <person name="Van Ingen-Buijs V.A."/>
            <person name="Van Westerhoven A.C."/>
            <person name="Haridas S."/>
            <person name="Skiadas P."/>
            <person name="Martin F."/>
            <person name="Groenewald J.Z."/>
            <person name="Crous P.W."/>
            <person name="Seidl M.F."/>
        </authorList>
    </citation>
    <scope>NUCLEOTIDE SEQUENCE [LARGE SCALE GENOMIC DNA]</scope>
    <source>
        <strain evidence="3 4">CBS 123374</strain>
    </source>
</reference>
<dbReference type="EMBL" id="JBBWRZ010000005">
    <property type="protein sequence ID" value="KAK8235126.1"/>
    <property type="molecule type" value="Genomic_DNA"/>
</dbReference>
<dbReference type="PANTHER" id="PTHR24148:SF73">
    <property type="entry name" value="HET DOMAIN PROTEIN (AFU_ORTHOLOGUE AFUA_8G01020)"/>
    <property type="match status" value="1"/>
</dbReference>
<organism evidence="3 4">
    <name type="scientific">Phyllosticta capitalensis</name>
    <dbReference type="NCBI Taxonomy" id="121624"/>
    <lineage>
        <taxon>Eukaryota</taxon>
        <taxon>Fungi</taxon>
        <taxon>Dikarya</taxon>
        <taxon>Ascomycota</taxon>
        <taxon>Pezizomycotina</taxon>
        <taxon>Dothideomycetes</taxon>
        <taxon>Dothideomycetes incertae sedis</taxon>
        <taxon>Botryosphaeriales</taxon>
        <taxon>Phyllostictaceae</taxon>
        <taxon>Phyllosticta</taxon>
    </lineage>
</organism>
<keyword evidence="4" id="KW-1185">Reference proteome</keyword>
<dbReference type="Proteomes" id="UP001492380">
    <property type="component" value="Unassembled WGS sequence"/>
</dbReference>
<dbReference type="Pfam" id="PF06985">
    <property type="entry name" value="HET"/>
    <property type="match status" value="1"/>
</dbReference>
<dbReference type="PANTHER" id="PTHR24148">
    <property type="entry name" value="ANKYRIN REPEAT DOMAIN-CONTAINING PROTEIN 39 HOMOLOG-RELATED"/>
    <property type="match status" value="1"/>
</dbReference>